<dbReference type="GO" id="GO:0003676">
    <property type="term" value="F:nucleic acid binding"/>
    <property type="evidence" value="ECO:0007669"/>
    <property type="project" value="InterPro"/>
</dbReference>
<dbReference type="AlphaFoldDB" id="A0A6J8CXN5"/>
<keyword evidence="1" id="KW-0479">Metal-binding</keyword>
<dbReference type="OrthoDB" id="6062799at2759"/>
<feature type="compositionally biased region" description="Polar residues" evidence="2">
    <location>
        <begin position="195"/>
        <end position="215"/>
    </location>
</feature>
<evidence type="ECO:0000256" key="1">
    <source>
        <dbReference type="PROSITE-ProRule" id="PRU00047"/>
    </source>
</evidence>
<dbReference type="InterPro" id="IPR001878">
    <property type="entry name" value="Znf_CCHC"/>
</dbReference>
<proteinExistence type="predicted"/>
<dbReference type="CDD" id="cd09275">
    <property type="entry name" value="RNase_HI_RT_DIRS1"/>
    <property type="match status" value="1"/>
</dbReference>
<dbReference type="GO" id="GO:0008270">
    <property type="term" value="F:zinc ion binding"/>
    <property type="evidence" value="ECO:0007669"/>
    <property type="project" value="UniProtKB-KW"/>
</dbReference>
<accession>A0A6J8CXN5</accession>
<dbReference type="SMART" id="SM00343">
    <property type="entry name" value="ZnF_C2HC"/>
    <property type="match status" value="1"/>
</dbReference>
<dbReference type="InterPro" id="IPR052055">
    <property type="entry name" value="Hepadnavirus_pol/RT"/>
</dbReference>
<dbReference type="PANTHER" id="PTHR33050:SF7">
    <property type="entry name" value="RIBONUCLEASE H"/>
    <property type="match status" value="1"/>
</dbReference>
<organism evidence="4 5">
    <name type="scientific">Mytilus coruscus</name>
    <name type="common">Sea mussel</name>
    <dbReference type="NCBI Taxonomy" id="42192"/>
    <lineage>
        <taxon>Eukaryota</taxon>
        <taxon>Metazoa</taxon>
        <taxon>Spiralia</taxon>
        <taxon>Lophotrochozoa</taxon>
        <taxon>Mollusca</taxon>
        <taxon>Bivalvia</taxon>
        <taxon>Autobranchia</taxon>
        <taxon>Pteriomorphia</taxon>
        <taxon>Mytilida</taxon>
        <taxon>Mytiloidea</taxon>
        <taxon>Mytilidae</taxon>
        <taxon>Mytilinae</taxon>
        <taxon>Mytilus</taxon>
    </lineage>
</organism>
<evidence type="ECO:0000313" key="5">
    <source>
        <dbReference type="Proteomes" id="UP000507470"/>
    </source>
</evidence>
<feature type="region of interest" description="Disordered" evidence="2">
    <location>
        <begin position="195"/>
        <end position="220"/>
    </location>
</feature>
<evidence type="ECO:0000313" key="4">
    <source>
        <dbReference type="EMBL" id="CAC5401283.1"/>
    </source>
</evidence>
<name>A0A6J8CXN5_MYTCO</name>
<gene>
    <name evidence="4" type="ORF">MCOR_35380</name>
</gene>
<dbReference type="InterPro" id="IPR043502">
    <property type="entry name" value="DNA/RNA_pol_sf"/>
</dbReference>
<reference evidence="4 5" key="1">
    <citation type="submission" date="2020-06" db="EMBL/GenBank/DDBJ databases">
        <authorList>
            <person name="Li R."/>
            <person name="Bekaert M."/>
        </authorList>
    </citation>
    <scope>NUCLEOTIDE SEQUENCE [LARGE SCALE GENOMIC DNA]</scope>
    <source>
        <strain evidence="5">wild</strain>
    </source>
</reference>
<dbReference type="GO" id="GO:0006259">
    <property type="term" value="P:DNA metabolic process"/>
    <property type="evidence" value="ECO:0007669"/>
    <property type="project" value="UniProtKB-ARBA"/>
</dbReference>
<feature type="region of interest" description="Disordered" evidence="2">
    <location>
        <begin position="1"/>
        <end position="32"/>
    </location>
</feature>
<feature type="domain" description="CCHC-type" evidence="3">
    <location>
        <begin position="229"/>
        <end position="244"/>
    </location>
</feature>
<dbReference type="SUPFAM" id="SSF57756">
    <property type="entry name" value="Retrovirus zinc finger-like domains"/>
    <property type="match status" value="1"/>
</dbReference>
<dbReference type="SUPFAM" id="SSF56672">
    <property type="entry name" value="DNA/RNA polymerases"/>
    <property type="match status" value="1"/>
</dbReference>
<sequence length="631" mass="72029">MSDEEIQSSPERTSARSHHRSEVDNPTSNPTADTFSLFSKHLYNALEKQKKEIFTVFEAKIPALNQPASKPDFKFKFISNKKQYEFNDQVSRDIDILKAAISSDNRDFALQTIEKVQQDIAARNKTVKIGDKHGWDTVSEYEGNPLADNSDDERRLRQAETRAIRKRKAVAPKDTSKKFAADKLFRGFSETPETRSYTISSQTTPRYNGQRSSPANFRARKGPSSQDICYYCGATGHWSSNCPEKANKLTTPAVPDEVLSLIDFNLCLDTYEYENESVQVYDVKGRLYNSLQFWKEKLLLADSLKNLVLPILESGYFLKFTDTPTSVFLNNNRSAFEHKDFVKRAIADLVRTGVAKEVSTAPFVVNPLSVSVNTTGKERLILDLRHLDFCQIMKKSVWKPHKSLDWLGFVWDLHRGILSVPEQKMLNILNFIALVLVNPCNTTARKVAAVIGKIIALSPALGNICRIMTRHLHHLVNERSSWDSRVKLDLMSIKELEFWHSSLKSLPNCVLAPIQRLPERLAYTDASSYAGAGYIVHFSDQIAHQMWTNEEKLKSSTWRELKAVILTLKSFPDQFKNKFVKLFTDNQNVAHISEVGSMKQDLHNLAMEIFYFCIENSVCLKIEWIPRTRSV</sequence>
<keyword evidence="1" id="KW-0862">Zinc</keyword>
<evidence type="ECO:0000259" key="3">
    <source>
        <dbReference type="PROSITE" id="PS50158"/>
    </source>
</evidence>
<dbReference type="InterPro" id="IPR036397">
    <property type="entry name" value="RNaseH_sf"/>
</dbReference>
<dbReference type="Gene3D" id="4.10.60.10">
    <property type="entry name" value="Zinc finger, CCHC-type"/>
    <property type="match status" value="1"/>
</dbReference>
<dbReference type="Proteomes" id="UP000507470">
    <property type="component" value="Unassembled WGS sequence"/>
</dbReference>
<dbReference type="InterPro" id="IPR036875">
    <property type="entry name" value="Znf_CCHC_sf"/>
</dbReference>
<protein>
    <recommendedName>
        <fullName evidence="3">CCHC-type domain-containing protein</fullName>
    </recommendedName>
</protein>
<dbReference type="Gene3D" id="3.30.420.10">
    <property type="entry name" value="Ribonuclease H-like superfamily/Ribonuclease H"/>
    <property type="match status" value="1"/>
</dbReference>
<dbReference type="EMBL" id="CACVKT020006393">
    <property type="protein sequence ID" value="CAC5401283.1"/>
    <property type="molecule type" value="Genomic_DNA"/>
</dbReference>
<keyword evidence="5" id="KW-1185">Reference proteome</keyword>
<dbReference type="Pfam" id="PF00098">
    <property type="entry name" value="zf-CCHC"/>
    <property type="match status" value="1"/>
</dbReference>
<evidence type="ECO:0000256" key="2">
    <source>
        <dbReference type="SAM" id="MobiDB-lite"/>
    </source>
</evidence>
<dbReference type="PANTHER" id="PTHR33050">
    <property type="entry name" value="REVERSE TRANSCRIPTASE DOMAIN-CONTAINING PROTEIN"/>
    <property type="match status" value="1"/>
</dbReference>
<keyword evidence="1" id="KW-0863">Zinc-finger</keyword>
<dbReference type="PROSITE" id="PS50158">
    <property type="entry name" value="ZF_CCHC"/>
    <property type="match status" value="1"/>
</dbReference>